<proteinExistence type="predicted"/>
<gene>
    <name evidence="2" type="ORF">DSL72_003658</name>
</gene>
<name>A0A8A3P980_9HELO</name>
<feature type="compositionally biased region" description="Basic and acidic residues" evidence="1">
    <location>
        <begin position="75"/>
        <end position="91"/>
    </location>
</feature>
<organism evidence="2 3">
    <name type="scientific">Monilinia vaccinii-corymbosi</name>
    <dbReference type="NCBI Taxonomy" id="61207"/>
    <lineage>
        <taxon>Eukaryota</taxon>
        <taxon>Fungi</taxon>
        <taxon>Dikarya</taxon>
        <taxon>Ascomycota</taxon>
        <taxon>Pezizomycotina</taxon>
        <taxon>Leotiomycetes</taxon>
        <taxon>Helotiales</taxon>
        <taxon>Sclerotiniaceae</taxon>
        <taxon>Monilinia</taxon>
    </lineage>
</organism>
<evidence type="ECO:0000313" key="3">
    <source>
        <dbReference type="Proteomes" id="UP000672032"/>
    </source>
</evidence>
<feature type="region of interest" description="Disordered" evidence="1">
    <location>
        <begin position="44"/>
        <end position="97"/>
    </location>
</feature>
<evidence type="ECO:0000313" key="2">
    <source>
        <dbReference type="EMBL" id="QSZ29147.1"/>
    </source>
</evidence>
<dbReference type="AlphaFoldDB" id="A0A8A3P980"/>
<feature type="region of interest" description="Disordered" evidence="1">
    <location>
        <begin position="119"/>
        <end position="142"/>
    </location>
</feature>
<feature type="compositionally biased region" description="Low complexity" evidence="1">
    <location>
        <begin position="119"/>
        <end position="134"/>
    </location>
</feature>
<keyword evidence="3" id="KW-1185">Reference proteome</keyword>
<accession>A0A8A3P980</accession>
<evidence type="ECO:0000256" key="1">
    <source>
        <dbReference type="SAM" id="MobiDB-lite"/>
    </source>
</evidence>
<dbReference type="Proteomes" id="UP000672032">
    <property type="component" value="Chromosome 1"/>
</dbReference>
<protein>
    <submittedName>
        <fullName evidence="2">Uncharacterized protein</fullName>
    </submittedName>
</protein>
<reference evidence="2" key="1">
    <citation type="submission" date="2020-10" db="EMBL/GenBank/DDBJ databases">
        <title>Genome Sequence of Monilinia vaccinii-corymbosi Sheds Light on Mummy Berry Disease Infection of Blueberry and Mating Type.</title>
        <authorList>
            <person name="Yow A.G."/>
            <person name="Zhang Y."/>
            <person name="Bansal K."/>
            <person name="Eacker S.M."/>
            <person name="Sullivan S."/>
            <person name="Liachko I."/>
            <person name="Cubeta M.A."/>
            <person name="Rollins J.A."/>
            <person name="Ashrafi H."/>
        </authorList>
    </citation>
    <scope>NUCLEOTIDE SEQUENCE</scope>
    <source>
        <strain evidence="2">RL-1</strain>
    </source>
</reference>
<sequence length="142" mass="15776">MGRPPKHKIKLPRWLQRDRAVTSAEALSARAEHVEVEFGQCDVGDSSKWKSIPSSTSLQETKPKSIPSSTSPQEIKPKSESKSETETKLESEWESEQELQLQLQLKTELDLELDLDSVSASSSLSSSSLSLFTDVSDKEDDV</sequence>
<dbReference type="EMBL" id="CP063405">
    <property type="protein sequence ID" value="QSZ29147.1"/>
    <property type="molecule type" value="Genomic_DNA"/>
</dbReference>